<keyword evidence="9" id="KW-1133">Transmembrane helix</keyword>
<dbReference type="SUPFAM" id="SSF158855">
    <property type="entry name" value="Lipase chaperone-like"/>
    <property type="match status" value="1"/>
</dbReference>
<dbReference type="Proteomes" id="UP000228621">
    <property type="component" value="Unassembled WGS sequence"/>
</dbReference>
<evidence type="ECO:0000256" key="15">
    <source>
        <dbReference type="ARBA" id="ARBA00033028"/>
    </source>
</evidence>
<dbReference type="GO" id="GO:0006457">
    <property type="term" value="P:protein folding"/>
    <property type="evidence" value="ECO:0007669"/>
    <property type="project" value="InterPro"/>
</dbReference>
<keyword evidence="7" id="KW-0812">Transmembrane</keyword>
<dbReference type="InterPro" id="IPR004961">
    <property type="entry name" value="Lipase_chaperone"/>
</dbReference>
<dbReference type="GO" id="GO:0016042">
    <property type="term" value="P:lipid catabolic process"/>
    <property type="evidence" value="ECO:0007669"/>
    <property type="project" value="UniProtKB-KW"/>
</dbReference>
<evidence type="ECO:0000256" key="6">
    <source>
        <dbReference type="ARBA" id="ARBA00022519"/>
    </source>
</evidence>
<evidence type="ECO:0000256" key="13">
    <source>
        <dbReference type="ARBA" id="ARBA00030948"/>
    </source>
</evidence>
<comment type="subcellular location">
    <subcellularLocation>
        <location evidence="2">Cell inner membrane</location>
        <topology evidence="2">Single-pass membrane protein</topology>
        <orientation evidence="2">Periplasmic side</orientation>
    </subcellularLocation>
</comment>
<dbReference type="OrthoDB" id="6292024at2"/>
<accession>A0A2A5JU69</accession>
<evidence type="ECO:0000256" key="9">
    <source>
        <dbReference type="ARBA" id="ARBA00022989"/>
    </source>
</evidence>
<evidence type="ECO:0000256" key="11">
    <source>
        <dbReference type="ARBA" id="ARBA00023136"/>
    </source>
</evidence>
<evidence type="ECO:0000256" key="3">
    <source>
        <dbReference type="ARBA" id="ARBA00010358"/>
    </source>
</evidence>
<evidence type="ECO:0000313" key="17">
    <source>
        <dbReference type="Proteomes" id="UP000228621"/>
    </source>
</evidence>
<reference evidence="17" key="1">
    <citation type="journal article" date="2019" name="Genome Announc.">
        <title>Draft Genome Sequence of Pseudoalteromonas piscicida Strain 36Y ROTHPW, an Hypersaline Seawater Isolate from the South Coast of Sonora, Mexico.</title>
        <authorList>
            <person name="Sanchez-Diaz R."/>
            <person name="Molina-Garza Z.J."/>
            <person name="Cruz-Suarez L.E."/>
            <person name="Selvin J."/>
            <person name="Kiran G.S."/>
            <person name="Ibarra-Gamez J.C."/>
            <person name="Gomez-Gil B."/>
            <person name="Galaviz-Silva L."/>
        </authorList>
    </citation>
    <scope>NUCLEOTIDE SEQUENCE [LARGE SCALE GENOMIC DNA]</scope>
    <source>
        <strain evidence="17">36Y_RITHPW</strain>
    </source>
</reference>
<dbReference type="EMBL" id="NKHF01000023">
    <property type="protein sequence ID" value="PCK32916.1"/>
    <property type="molecule type" value="Genomic_DNA"/>
</dbReference>
<dbReference type="GO" id="GO:0005886">
    <property type="term" value="C:plasma membrane"/>
    <property type="evidence" value="ECO:0007669"/>
    <property type="project" value="UniProtKB-SubCell"/>
</dbReference>
<comment type="similarity">
    <text evidence="3">Belongs to the lipase chaperone family.</text>
</comment>
<evidence type="ECO:0000313" key="16">
    <source>
        <dbReference type="EMBL" id="PCK32916.1"/>
    </source>
</evidence>
<keyword evidence="11" id="KW-0472">Membrane</keyword>
<evidence type="ECO:0000256" key="4">
    <source>
        <dbReference type="ARBA" id="ARBA00019692"/>
    </source>
</evidence>
<comment type="caution">
    <text evidence="16">The sequence shown here is derived from an EMBL/GenBank/DDBJ whole genome shotgun (WGS) entry which is preliminary data.</text>
</comment>
<evidence type="ECO:0000256" key="12">
    <source>
        <dbReference type="ARBA" id="ARBA00023186"/>
    </source>
</evidence>
<dbReference type="RefSeq" id="WP_099640985.1">
    <property type="nucleotide sequence ID" value="NZ_NKHF01000023.1"/>
</dbReference>
<keyword evidence="12" id="KW-0143">Chaperone</keyword>
<dbReference type="GO" id="GO:0051082">
    <property type="term" value="F:unfolded protein binding"/>
    <property type="evidence" value="ECO:0007669"/>
    <property type="project" value="InterPro"/>
</dbReference>
<evidence type="ECO:0000256" key="2">
    <source>
        <dbReference type="ARBA" id="ARBA00004383"/>
    </source>
</evidence>
<evidence type="ECO:0000256" key="1">
    <source>
        <dbReference type="ARBA" id="ARBA00003280"/>
    </source>
</evidence>
<name>A0A2A5JU69_PSEO7</name>
<keyword evidence="6" id="KW-0997">Cell inner membrane</keyword>
<sequence>MKKWGLLLIIMTVLLLAFIDNEQQETSRHVPQFVTFYKPQHDTQKVPQSVMGEPSSLHCEAINKQHKYQIDDWLFELQNNNQAEQWSAYLELLPQCLHEIAGHYAQFKQALIEVDVHLNLQERVELLHALQRQFFTDDVIAVWFEDSNSWDTHALTRWHILSDPAMSELQKQQLIEAHISELPKHEQLLFKTSAQLHALNANWQQQRYNELSAEYGDETATRILEVQKQQQRWQQKLKRFKLEKHRILVEFGESPTAKAHVEALLNQTFTENEQKRVAVLVE</sequence>
<keyword evidence="17" id="KW-1185">Reference proteome</keyword>
<protein>
    <recommendedName>
        <fullName evidence="4">Lipase chaperone</fullName>
    </recommendedName>
    <alternativeName>
        <fullName evidence="15">Lipase foldase</fullName>
    </alternativeName>
    <alternativeName>
        <fullName evidence="13">Lipase helper protein</fullName>
    </alternativeName>
    <alternativeName>
        <fullName evidence="14">Lipase modulator</fullName>
    </alternativeName>
</protein>
<proteinExistence type="inferred from homology"/>
<evidence type="ECO:0000256" key="5">
    <source>
        <dbReference type="ARBA" id="ARBA00022475"/>
    </source>
</evidence>
<keyword evidence="5" id="KW-1003">Cell membrane</keyword>
<keyword evidence="8" id="KW-0442">Lipid degradation</keyword>
<dbReference type="AlphaFoldDB" id="A0A2A5JU69"/>
<dbReference type="Pfam" id="PF03280">
    <property type="entry name" value="Lipase_chap"/>
    <property type="match status" value="1"/>
</dbReference>
<evidence type="ECO:0000256" key="8">
    <source>
        <dbReference type="ARBA" id="ARBA00022963"/>
    </source>
</evidence>
<keyword evidence="10" id="KW-0443">Lipid metabolism</keyword>
<evidence type="ECO:0000256" key="14">
    <source>
        <dbReference type="ARBA" id="ARBA00031542"/>
    </source>
</evidence>
<evidence type="ECO:0000256" key="10">
    <source>
        <dbReference type="ARBA" id="ARBA00023098"/>
    </source>
</evidence>
<evidence type="ECO:0000256" key="7">
    <source>
        <dbReference type="ARBA" id="ARBA00022692"/>
    </source>
</evidence>
<gene>
    <name evidence="16" type="ORF">CEX98_04825</name>
</gene>
<comment type="function">
    <text evidence="1">May be involved in the folding of the extracellular lipase during its passage through the periplasm.</text>
</comment>
<organism evidence="16 17">
    <name type="scientific">Pseudoalteromonas piscicida</name>
    <dbReference type="NCBI Taxonomy" id="43662"/>
    <lineage>
        <taxon>Bacteria</taxon>
        <taxon>Pseudomonadati</taxon>
        <taxon>Pseudomonadota</taxon>
        <taxon>Gammaproteobacteria</taxon>
        <taxon>Alteromonadales</taxon>
        <taxon>Pseudoalteromonadaceae</taxon>
        <taxon>Pseudoalteromonas</taxon>
    </lineage>
</organism>